<dbReference type="Gene3D" id="1.10.8.260">
    <property type="entry name" value="HI0933 insert domain-like"/>
    <property type="match status" value="1"/>
</dbReference>
<dbReference type="InterPro" id="IPR057661">
    <property type="entry name" value="RsdA/BaiN/AoA(So)_Rossmann"/>
</dbReference>
<dbReference type="NCBIfam" id="TIGR00275">
    <property type="entry name" value="aminoacetone oxidase family FAD-binding enzyme"/>
    <property type="match status" value="1"/>
</dbReference>
<dbReference type="InterPro" id="IPR023166">
    <property type="entry name" value="BaiN-like_dom_sf"/>
</dbReference>
<reference evidence="6 7" key="1">
    <citation type="submission" date="2018-10" db="EMBL/GenBank/DDBJ databases">
        <title>Streptococcus hillyeri sp. nov., isolated from equine tracheal sample.</title>
        <authorList>
            <person name="Macfadyen A.C."/>
            <person name="Waller A."/>
            <person name="Paterson G.K."/>
        </authorList>
    </citation>
    <scope>NUCLEOTIDE SEQUENCE [LARGE SCALE GENOMIC DNA]</scope>
    <source>
        <strain evidence="6 7">28462</strain>
    </source>
</reference>
<evidence type="ECO:0000256" key="2">
    <source>
        <dbReference type="ARBA" id="ARBA00022630"/>
    </source>
</evidence>
<dbReference type="Pfam" id="PF03486">
    <property type="entry name" value="HI0933_like"/>
    <property type="match status" value="1"/>
</dbReference>
<dbReference type="Pfam" id="PF22780">
    <property type="entry name" value="HI0933_like_1st"/>
    <property type="match status" value="1"/>
</dbReference>
<organism evidence="6 7">
    <name type="scientific">Streptococcus hillyeri</name>
    <dbReference type="NCBI Taxonomy" id="2282420"/>
    <lineage>
        <taxon>Bacteria</taxon>
        <taxon>Bacillati</taxon>
        <taxon>Bacillota</taxon>
        <taxon>Bacilli</taxon>
        <taxon>Lactobacillales</taxon>
        <taxon>Streptococcaceae</taxon>
        <taxon>Streptococcus</taxon>
    </lineage>
</organism>
<dbReference type="Gene3D" id="2.40.30.10">
    <property type="entry name" value="Translation factors"/>
    <property type="match status" value="1"/>
</dbReference>
<gene>
    <name evidence="6" type="ORF">EAF07_09340</name>
</gene>
<dbReference type="InterPro" id="IPR055178">
    <property type="entry name" value="RsdA/BaiN/AoA(So)-like_dom"/>
</dbReference>
<dbReference type="PRINTS" id="PR00368">
    <property type="entry name" value="FADPNR"/>
</dbReference>
<evidence type="ECO:0000259" key="5">
    <source>
        <dbReference type="Pfam" id="PF22780"/>
    </source>
</evidence>
<dbReference type="SUPFAM" id="SSF160996">
    <property type="entry name" value="HI0933 insert domain-like"/>
    <property type="match status" value="1"/>
</dbReference>
<feature type="domain" description="RsdA/BaiN/AoA(So)-like Rossmann fold-like" evidence="4">
    <location>
        <begin position="5"/>
        <end position="387"/>
    </location>
</feature>
<evidence type="ECO:0000313" key="7">
    <source>
        <dbReference type="Proteomes" id="UP000279194"/>
    </source>
</evidence>
<dbReference type="PANTHER" id="PTHR42887:SF2">
    <property type="entry name" value="OS12G0638800 PROTEIN"/>
    <property type="match status" value="1"/>
</dbReference>
<dbReference type="SUPFAM" id="SSF51905">
    <property type="entry name" value="FAD/NAD(P)-binding domain"/>
    <property type="match status" value="1"/>
</dbReference>
<dbReference type="AlphaFoldDB" id="A0A3L9DJ60"/>
<keyword evidence="3" id="KW-0274">FAD</keyword>
<comment type="cofactor">
    <cofactor evidence="1">
        <name>FAD</name>
        <dbReference type="ChEBI" id="CHEBI:57692"/>
    </cofactor>
</comment>
<evidence type="ECO:0000259" key="4">
    <source>
        <dbReference type="Pfam" id="PF03486"/>
    </source>
</evidence>
<sequence>MIHFDTIVIGGGPAGMMATISSSYYGKKTLLLEKNRRLGKKLAGTGGGRCNVTNNGTLDDLLEGIPGNGRFLYSVFSQFDNHDIVRFFEENGCALKVEDHGRMFPVTDKSKTIIDTLEKKIRELGGQIKTQFEVISVKKIDNLFHVKSADQELTCDQLIVTTGGKSYPSTGSTGFGHDIARHFKLAVTELEAAESPLLTDFPHKALQGISLDEVTLSYNKHIITHDLLFTHFGLSGPAALRMSSFVKGGELLHLDFIPQTPLNDLFRFFQENREKSVKNALKLLVPERVADFLAQGYAEKIKQLSHSDVDELSQKLKSLPISVTGKMSLAKSFVTKGGVDLKEINPKTLESKKIPGLHFAGEVLDINAHTGGFNITSALCSGWVAGSLHY</sequence>
<comment type="caution">
    <text evidence="6">The sequence shown here is derived from an EMBL/GenBank/DDBJ whole genome shotgun (WGS) entry which is preliminary data.</text>
</comment>
<proteinExistence type="predicted"/>
<dbReference type="InterPro" id="IPR036188">
    <property type="entry name" value="FAD/NAD-bd_sf"/>
</dbReference>
<dbReference type="Gene3D" id="3.50.50.60">
    <property type="entry name" value="FAD/NAD(P)-binding domain"/>
    <property type="match status" value="1"/>
</dbReference>
<evidence type="ECO:0000313" key="6">
    <source>
        <dbReference type="EMBL" id="RLY01606.1"/>
    </source>
</evidence>
<protein>
    <submittedName>
        <fullName evidence="6">NAD(P)/FAD-dependent oxidoreductase</fullName>
    </submittedName>
</protein>
<feature type="domain" description="RsdA/BaiN/AoA(So)-like insert" evidence="5">
    <location>
        <begin position="192"/>
        <end position="334"/>
    </location>
</feature>
<dbReference type="EMBL" id="RCVM01000025">
    <property type="protein sequence ID" value="RLY01606.1"/>
    <property type="molecule type" value="Genomic_DNA"/>
</dbReference>
<dbReference type="RefSeq" id="WP_121836291.1">
    <property type="nucleotide sequence ID" value="NZ_CP163513.1"/>
</dbReference>
<evidence type="ECO:0000256" key="1">
    <source>
        <dbReference type="ARBA" id="ARBA00001974"/>
    </source>
</evidence>
<name>A0A3L9DJ60_9STRE</name>
<dbReference type="Proteomes" id="UP000279194">
    <property type="component" value="Unassembled WGS sequence"/>
</dbReference>
<evidence type="ECO:0000256" key="3">
    <source>
        <dbReference type="ARBA" id="ARBA00022827"/>
    </source>
</evidence>
<keyword evidence="2" id="KW-0285">Flavoprotein</keyword>
<dbReference type="PANTHER" id="PTHR42887">
    <property type="entry name" value="OS12G0638800 PROTEIN"/>
    <property type="match status" value="1"/>
</dbReference>
<accession>A0A3L9DJ60</accession>
<dbReference type="OrthoDB" id="9773233at2"/>
<dbReference type="PRINTS" id="PR00411">
    <property type="entry name" value="PNDRDTASEI"/>
</dbReference>
<dbReference type="InterPro" id="IPR004792">
    <property type="entry name" value="BaiN-like"/>
</dbReference>
<keyword evidence="7" id="KW-1185">Reference proteome</keyword>